<comment type="caution">
    <text evidence="3">The sequence shown here is derived from an EMBL/GenBank/DDBJ whole genome shotgun (WGS) entry which is preliminary data.</text>
</comment>
<evidence type="ECO:0000313" key="3">
    <source>
        <dbReference type="EMBL" id="MBO8484149.1"/>
    </source>
</evidence>
<dbReference type="InterPro" id="IPR028098">
    <property type="entry name" value="Glyco_trans_4-like_N"/>
</dbReference>
<evidence type="ECO:0000313" key="4">
    <source>
        <dbReference type="Proteomes" id="UP000725002"/>
    </source>
</evidence>
<dbReference type="GO" id="GO:0016757">
    <property type="term" value="F:glycosyltransferase activity"/>
    <property type="evidence" value="ECO:0007669"/>
    <property type="project" value="InterPro"/>
</dbReference>
<dbReference type="PANTHER" id="PTHR12526">
    <property type="entry name" value="GLYCOSYLTRANSFERASE"/>
    <property type="match status" value="1"/>
</dbReference>
<gene>
    <name evidence="3" type="ORF">IAB75_08570</name>
</gene>
<feature type="domain" description="Glycosyl transferase family 1" evidence="1">
    <location>
        <begin position="210"/>
        <end position="363"/>
    </location>
</feature>
<reference evidence="3" key="1">
    <citation type="submission" date="2020-10" db="EMBL/GenBank/DDBJ databases">
        <authorList>
            <person name="Gilroy R."/>
        </authorList>
    </citation>
    <scope>NUCLEOTIDE SEQUENCE</scope>
    <source>
        <strain evidence="3">G3-8215</strain>
    </source>
</reference>
<organism evidence="3 4">
    <name type="scientific">Candidatus Cryptobacteroides avicola</name>
    <dbReference type="NCBI Taxonomy" id="2840757"/>
    <lineage>
        <taxon>Bacteria</taxon>
        <taxon>Pseudomonadati</taxon>
        <taxon>Bacteroidota</taxon>
        <taxon>Bacteroidia</taxon>
        <taxon>Bacteroidales</taxon>
        <taxon>Candidatus Cryptobacteroides</taxon>
    </lineage>
</organism>
<dbReference type="Pfam" id="PF13439">
    <property type="entry name" value="Glyco_transf_4"/>
    <property type="match status" value="1"/>
</dbReference>
<evidence type="ECO:0000259" key="2">
    <source>
        <dbReference type="Pfam" id="PF13439"/>
    </source>
</evidence>
<dbReference type="SUPFAM" id="SSF53756">
    <property type="entry name" value="UDP-Glycosyltransferase/glycogen phosphorylase"/>
    <property type="match status" value="1"/>
</dbReference>
<dbReference type="Gene3D" id="3.40.50.2000">
    <property type="entry name" value="Glycogen Phosphorylase B"/>
    <property type="match status" value="2"/>
</dbReference>
<sequence>MNILFLLKNFSTGGLEVVSRTLANEFVKNGHNVSFFILHVEDARILSGLSGNINVYEREKYSLSYGSIESLRRVLIKDSIQIIINQWGLPFIPVTVAKIASFRLKICIISVHHNSPDANGKLLKIKNELSETDSTIRKYVLRVIYSLVLMLMSASMRYVYNRSDCYMVLSSSFVDKFKSFTGIMNPKKLNVQTNPLTIEASGYSYLSAIKEKEVIYIGRLDSNQKKVQRLVEVWSLVEKKHSDWRLTIVGDGPDKGMLEQSVRVNNLKNVHFEGYQSPRPYYERASVLMLTSDFEGFPLVLPECMSFGVVPVVYGSYSAVYDIIKDGENGRIVKQVNNTFDKEAMADVLDEIIRNDDKRQEMALSAIETSRQYSINSIYNSWNKIFEKLVED</sequence>
<evidence type="ECO:0000259" key="1">
    <source>
        <dbReference type="Pfam" id="PF00534"/>
    </source>
</evidence>
<proteinExistence type="predicted"/>
<dbReference type="InterPro" id="IPR001296">
    <property type="entry name" value="Glyco_trans_1"/>
</dbReference>
<name>A0A940IIS4_9BACT</name>
<dbReference type="AlphaFoldDB" id="A0A940IIS4"/>
<dbReference type="EMBL" id="JADILV010000058">
    <property type="protein sequence ID" value="MBO8484149.1"/>
    <property type="molecule type" value="Genomic_DNA"/>
</dbReference>
<dbReference type="Pfam" id="PF00534">
    <property type="entry name" value="Glycos_transf_1"/>
    <property type="match status" value="1"/>
</dbReference>
<feature type="domain" description="Glycosyltransferase subfamily 4-like N-terminal" evidence="2">
    <location>
        <begin position="13"/>
        <end position="191"/>
    </location>
</feature>
<accession>A0A940IIS4</accession>
<dbReference type="Proteomes" id="UP000725002">
    <property type="component" value="Unassembled WGS sequence"/>
</dbReference>
<dbReference type="PANTHER" id="PTHR12526:SF628">
    <property type="entry name" value="MANNOSYLGLUCOSYLGLYCERATE SYNTHASE"/>
    <property type="match status" value="1"/>
</dbReference>
<protein>
    <submittedName>
        <fullName evidence="3">Glycosyltransferase</fullName>
    </submittedName>
</protein>
<reference evidence="3" key="2">
    <citation type="journal article" date="2021" name="PeerJ">
        <title>Extensive microbial diversity within the chicken gut microbiome revealed by metagenomics and culture.</title>
        <authorList>
            <person name="Gilroy R."/>
            <person name="Ravi A."/>
            <person name="Getino M."/>
            <person name="Pursley I."/>
            <person name="Horton D.L."/>
            <person name="Alikhan N.F."/>
            <person name="Baker D."/>
            <person name="Gharbi K."/>
            <person name="Hall N."/>
            <person name="Watson M."/>
            <person name="Adriaenssens E.M."/>
            <person name="Foster-Nyarko E."/>
            <person name="Jarju S."/>
            <person name="Secka A."/>
            <person name="Antonio M."/>
            <person name="Oren A."/>
            <person name="Chaudhuri R.R."/>
            <person name="La Ragione R."/>
            <person name="Hildebrand F."/>
            <person name="Pallen M.J."/>
        </authorList>
    </citation>
    <scope>NUCLEOTIDE SEQUENCE</scope>
    <source>
        <strain evidence="3">G3-8215</strain>
    </source>
</reference>